<name>A0A0D8X9P2_DICVI</name>
<dbReference type="SMART" id="SM00198">
    <property type="entry name" value="SCP"/>
    <property type="match status" value="1"/>
</dbReference>
<dbReference type="CDD" id="cd05380">
    <property type="entry name" value="CAP_euk"/>
    <property type="match status" value="1"/>
</dbReference>
<dbReference type="InterPro" id="IPR014044">
    <property type="entry name" value="CAP_dom"/>
</dbReference>
<protein>
    <submittedName>
        <fullName evidence="2">SCP-like protein</fullName>
    </submittedName>
</protein>
<sequence>MLDQHNHVRSTVAEGRFTTLYGKKMPQAANMYKMQYSCSLEMDADDEARKCLGNSFSPTFRKNGKNVIGISAASEDSSLEALNTMVQAETAQLGCSIQLCKPRDKASFYSVVCRYSRPHVKTRVTLYLTGKPCSKCRKGFKCDQITKLCVS</sequence>
<dbReference type="Gene3D" id="3.40.33.10">
    <property type="entry name" value="CAP"/>
    <property type="match status" value="1"/>
</dbReference>
<evidence type="ECO:0000313" key="2">
    <source>
        <dbReference type="EMBL" id="KJH40349.1"/>
    </source>
</evidence>
<feature type="domain" description="SCP" evidence="1">
    <location>
        <begin position="1"/>
        <end position="123"/>
    </location>
</feature>
<dbReference type="AlphaFoldDB" id="A0A0D8X9P2"/>
<proteinExistence type="predicted"/>
<dbReference type="OrthoDB" id="5876828at2759"/>
<organism evidence="2 3">
    <name type="scientific">Dictyocaulus viviparus</name>
    <name type="common">Bovine lungworm</name>
    <dbReference type="NCBI Taxonomy" id="29172"/>
    <lineage>
        <taxon>Eukaryota</taxon>
        <taxon>Metazoa</taxon>
        <taxon>Ecdysozoa</taxon>
        <taxon>Nematoda</taxon>
        <taxon>Chromadorea</taxon>
        <taxon>Rhabditida</taxon>
        <taxon>Rhabditina</taxon>
        <taxon>Rhabditomorpha</taxon>
        <taxon>Strongyloidea</taxon>
        <taxon>Metastrongylidae</taxon>
        <taxon>Dictyocaulus</taxon>
    </lineage>
</organism>
<accession>A0A0D8X9P2</accession>
<reference evidence="3" key="2">
    <citation type="journal article" date="2016" name="Sci. Rep.">
        <title>Dictyocaulus viviparus genome, variome and transcriptome elucidate lungworm biology and support future intervention.</title>
        <authorList>
            <person name="McNulty S.N."/>
            <person name="Strube C."/>
            <person name="Rosa B.A."/>
            <person name="Martin J.C."/>
            <person name="Tyagi R."/>
            <person name="Choi Y.J."/>
            <person name="Wang Q."/>
            <person name="Hallsworth Pepin K."/>
            <person name="Zhang X."/>
            <person name="Ozersky P."/>
            <person name="Wilson R.K."/>
            <person name="Sternberg P.W."/>
            <person name="Gasser R.B."/>
            <person name="Mitreva M."/>
        </authorList>
    </citation>
    <scope>NUCLEOTIDE SEQUENCE [LARGE SCALE GENOMIC DNA]</scope>
    <source>
        <strain evidence="3">HannoverDv2000</strain>
    </source>
</reference>
<reference evidence="2 3" key="1">
    <citation type="submission" date="2013-11" db="EMBL/GenBank/DDBJ databases">
        <title>Draft genome of the bovine lungworm Dictyocaulus viviparus.</title>
        <authorList>
            <person name="Mitreva M."/>
        </authorList>
    </citation>
    <scope>NUCLEOTIDE SEQUENCE [LARGE SCALE GENOMIC DNA]</scope>
    <source>
        <strain evidence="2 3">HannoverDv2000</strain>
    </source>
</reference>
<dbReference type="Pfam" id="PF00188">
    <property type="entry name" value="CAP"/>
    <property type="match status" value="1"/>
</dbReference>
<dbReference type="InterPro" id="IPR035940">
    <property type="entry name" value="CAP_sf"/>
</dbReference>
<evidence type="ECO:0000259" key="1">
    <source>
        <dbReference type="SMART" id="SM00198"/>
    </source>
</evidence>
<keyword evidence="3" id="KW-1185">Reference proteome</keyword>
<gene>
    <name evidence="2" type="ORF">DICVIV_13706</name>
</gene>
<dbReference type="SUPFAM" id="SSF55797">
    <property type="entry name" value="PR-1-like"/>
    <property type="match status" value="1"/>
</dbReference>
<dbReference type="STRING" id="29172.A0A0D8X9P2"/>
<dbReference type="Proteomes" id="UP000053766">
    <property type="component" value="Unassembled WGS sequence"/>
</dbReference>
<dbReference type="EMBL" id="KN717328">
    <property type="protein sequence ID" value="KJH40349.1"/>
    <property type="molecule type" value="Genomic_DNA"/>
</dbReference>
<evidence type="ECO:0000313" key="3">
    <source>
        <dbReference type="Proteomes" id="UP000053766"/>
    </source>
</evidence>